<feature type="transmembrane region" description="Helical" evidence="1">
    <location>
        <begin position="238"/>
        <end position="255"/>
    </location>
</feature>
<comment type="caution">
    <text evidence="2">The sequence shown here is derived from an EMBL/GenBank/DDBJ whole genome shotgun (WGS) entry which is preliminary data.</text>
</comment>
<dbReference type="RefSeq" id="WP_380772670.1">
    <property type="nucleotide sequence ID" value="NZ_JBHUEO010000008.1"/>
</dbReference>
<keyword evidence="1" id="KW-1133">Transmembrane helix</keyword>
<evidence type="ECO:0000313" key="2">
    <source>
        <dbReference type="EMBL" id="MFD1706109.1"/>
    </source>
</evidence>
<reference evidence="3" key="1">
    <citation type="journal article" date="2019" name="Int. J. Syst. Evol. Microbiol.">
        <title>The Global Catalogue of Microorganisms (GCM) 10K type strain sequencing project: providing services to taxonomists for standard genome sequencing and annotation.</title>
        <authorList>
            <consortium name="The Broad Institute Genomics Platform"/>
            <consortium name="The Broad Institute Genome Sequencing Center for Infectious Disease"/>
            <person name="Wu L."/>
            <person name="Ma J."/>
        </authorList>
    </citation>
    <scope>NUCLEOTIDE SEQUENCE [LARGE SCALE GENOMIC DNA]</scope>
    <source>
        <strain evidence="3">CGMCC 1.12295</strain>
    </source>
</reference>
<keyword evidence="3" id="KW-1185">Reference proteome</keyword>
<gene>
    <name evidence="2" type="ORF">ACFSCZ_04980</name>
</gene>
<feature type="transmembrane region" description="Helical" evidence="1">
    <location>
        <begin position="134"/>
        <end position="153"/>
    </location>
</feature>
<name>A0ABW4KD24_9BACI</name>
<evidence type="ECO:0000313" key="3">
    <source>
        <dbReference type="Proteomes" id="UP001597301"/>
    </source>
</evidence>
<organism evidence="2 3">
    <name type="scientific">Siminovitchia sediminis</name>
    <dbReference type="NCBI Taxonomy" id="1274353"/>
    <lineage>
        <taxon>Bacteria</taxon>
        <taxon>Bacillati</taxon>
        <taxon>Bacillota</taxon>
        <taxon>Bacilli</taxon>
        <taxon>Bacillales</taxon>
        <taxon>Bacillaceae</taxon>
        <taxon>Siminovitchia</taxon>
    </lineage>
</organism>
<keyword evidence="1" id="KW-0472">Membrane</keyword>
<sequence length="375" mass="41889">MLSCLFLFWLGVIHLIRLSNGVMVMLLAAFIIGQLFPHPLLKGMYVCLAAVAVILSLFYSKFLPRVFGTVMILSGSAVFLYQQQPLDIWIEGLTRNLPLVCLIVMVPVLGIPIGLGNYQTLAGITLRFIQKPQYLYLFISGLFSLIGPITNIVQAAPSIVGQSLYSSMTSVHTWSPYFASVFLVVYSLNIPIYQYLPYGLLLSFFQILTAYVLFRCIEMRKIHFVPLGSAADLHVKKLVELFAVLLLLTGLIFLSEPLIPLSISVLISFTVFLFALCWTAYLKLPKHFFKELNDYRKVIFPSRANEVNLLLTAGFFSVVLSKTPIAHAIHHVCVELADIYVFLLIVATMTMIALLSFIGVHQIVTISAHPGDCFV</sequence>
<keyword evidence="1" id="KW-0812">Transmembrane</keyword>
<feature type="transmembrane region" description="Helical" evidence="1">
    <location>
        <begin position="339"/>
        <end position="360"/>
    </location>
</feature>
<dbReference type="EMBL" id="JBHUEO010000008">
    <property type="protein sequence ID" value="MFD1706109.1"/>
    <property type="molecule type" value="Genomic_DNA"/>
</dbReference>
<evidence type="ECO:0000256" key="1">
    <source>
        <dbReference type="SAM" id="Phobius"/>
    </source>
</evidence>
<protein>
    <submittedName>
        <fullName evidence="2">Uncharacterized protein</fullName>
    </submittedName>
</protein>
<proteinExistence type="predicted"/>
<feature type="transmembrane region" description="Helical" evidence="1">
    <location>
        <begin position="198"/>
        <end position="217"/>
    </location>
</feature>
<feature type="transmembrane region" description="Helical" evidence="1">
    <location>
        <begin position="6"/>
        <end position="33"/>
    </location>
</feature>
<feature type="transmembrane region" description="Helical" evidence="1">
    <location>
        <begin position="93"/>
        <end position="114"/>
    </location>
</feature>
<feature type="transmembrane region" description="Helical" evidence="1">
    <location>
        <begin position="261"/>
        <end position="282"/>
    </location>
</feature>
<feature type="transmembrane region" description="Helical" evidence="1">
    <location>
        <begin position="65"/>
        <end position="81"/>
    </location>
</feature>
<dbReference type="Proteomes" id="UP001597301">
    <property type="component" value="Unassembled WGS sequence"/>
</dbReference>
<feature type="transmembrane region" description="Helical" evidence="1">
    <location>
        <begin position="40"/>
        <end position="59"/>
    </location>
</feature>
<feature type="transmembrane region" description="Helical" evidence="1">
    <location>
        <begin position="307"/>
        <end position="327"/>
    </location>
</feature>
<accession>A0ABW4KD24</accession>